<dbReference type="KEGG" id="cbar:PATL70BA_1368"/>
<dbReference type="InterPro" id="IPR007630">
    <property type="entry name" value="RNA_pol_sigma70_r4"/>
</dbReference>
<dbReference type="EMBL" id="LR130778">
    <property type="protein sequence ID" value="VDN47251.1"/>
    <property type="molecule type" value="Genomic_DNA"/>
</dbReference>
<dbReference type="SUPFAM" id="SSF88659">
    <property type="entry name" value="Sigma3 and sigma4 domains of RNA polymerase sigma factors"/>
    <property type="match status" value="1"/>
</dbReference>
<dbReference type="GO" id="GO:0003700">
    <property type="term" value="F:DNA-binding transcription factor activity"/>
    <property type="evidence" value="ECO:0007669"/>
    <property type="project" value="InterPro"/>
</dbReference>
<protein>
    <recommendedName>
        <fullName evidence="1">RNA polymerase sigma-70 region 4 domain-containing protein</fullName>
    </recommendedName>
</protein>
<sequence length="148" mass="17870">MSKKIDERTGLIQYFIPIDSKYYETSEEIHEIYYKMDRRERYLEERSAKNELSYEALEEAYYPVEMRMLDKQKTIEDIIMNDFMVEKMFEAISELPDKDKWVIEQIFINGKSVVELAKEIGQTRTTVQSRKTRALNKIKQLMIEKYNI</sequence>
<evidence type="ECO:0000259" key="1">
    <source>
        <dbReference type="Pfam" id="PF04545"/>
    </source>
</evidence>
<evidence type="ECO:0000313" key="3">
    <source>
        <dbReference type="Proteomes" id="UP000279029"/>
    </source>
</evidence>
<dbReference type="Pfam" id="PF04545">
    <property type="entry name" value="Sigma70_r4"/>
    <property type="match status" value="1"/>
</dbReference>
<dbReference type="OrthoDB" id="9814320at2"/>
<dbReference type="Gene3D" id="1.20.140.160">
    <property type="match status" value="1"/>
</dbReference>
<name>A0A3P7PVL8_9FIRM</name>
<gene>
    <name evidence="2" type="ORF">PATL70BA_1368</name>
</gene>
<dbReference type="RefSeq" id="WP_125136596.1">
    <property type="nucleotide sequence ID" value="NZ_LR130778.1"/>
</dbReference>
<keyword evidence="3" id="KW-1185">Reference proteome</keyword>
<accession>A0A3P7PVL8</accession>
<dbReference type="GO" id="GO:0006352">
    <property type="term" value="P:DNA-templated transcription initiation"/>
    <property type="evidence" value="ECO:0007669"/>
    <property type="project" value="InterPro"/>
</dbReference>
<feature type="domain" description="RNA polymerase sigma-70 region 4" evidence="1">
    <location>
        <begin position="91"/>
        <end position="140"/>
    </location>
</feature>
<reference evidence="2 3" key="1">
    <citation type="submission" date="2018-09" db="EMBL/GenBank/DDBJ databases">
        <authorList>
            <person name="Postec A."/>
        </authorList>
    </citation>
    <scope>NUCLEOTIDE SEQUENCE [LARGE SCALE GENOMIC DNA]</scope>
    <source>
        <strain evidence="2">70B-A</strain>
    </source>
</reference>
<dbReference type="InterPro" id="IPR013324">
    <property type="entry name" value="RNA_pol_sigma_r3/r4-like"/>
</dbReference>
<dbReference type="AlphaFoldDB" id="A0A3P7PVL8"/>
<evidence type="ECO:0000313" key="2">
    <source>
        <dbReference type="EMBL" id="VDN47251.1"/>
    </source>
</evidence>
<dbReference type="Proteomes" id="UP000279029">
    <property type="component" value="Chromosome"/>
</dbReference>
<organism evidence="2 3">
    <name type="scientific">Petrocella atlantisensis</name>
    <dbReference type="NCBI Taxonomy" id="2173034"/>
    <lineage>
        <taxon>Bacteria</taxon>
        <taxon>Bacillati</taxon>
        <taxon>Bacillota</taxon>
        <taxon>Clostridia</taxon>
        <taxon>Lachnospirales</taxon>
        <taxon>Vallitaleaceae</taxon>
        <taxon>Petrocella</taxon>
    </lineage>
</organism>
<proteinExistence type="predicted"/>